<feature type="transmembrane region" description="Helical" evidence="1">
    <location>
        <begin position="172"/>
        <end position="195"/>
    </location>
</feature>
<organism evidence="2 3">
    <name type="scientific">Aureimonas altamirensis</name>
    <dbReference type="NCBI Taxonomy" id="370622"/>
    <lineage>
        <taxon>Bacteria</taxon>
        <taxon>Pseudomonadati</taxon>
        <taxon>Pseudomonadota</taxon>
        <taxon>Alphaproteobacteria</taxon>
        <taxon>Hyphomicrobiales</taxon>
        <taxon>Aurantimonadaceae</taxon>
        <taxon>Aureimonas</taxon>
    </lineage>
</organism>
<dbReference type="OrthoDB" id="7568536at2"/>
<evidence type="ECO:0000313" key="3">
    <source>
        <dbReference type="Proteomes" id="UP000030826"/>
    </source>
</evidence>
<gene>
    <name evidence="2" type="ORF">LA66_10020</name>
</gene>
<dbReference type="Proteomes" id="UP000030826">
    <property type="component" value="Unassembled WGS sequence"/>
</dbReference>
<evidence type="ECO:0000256" key="1">
    <source>
        <dbReference type="SAM" id="Phobius"/>
    </source>
</evidence>
<name>A0A0B1Q266_9HYPH</name>
<dbReference type="AlphaFoldDB" id="A0A0B1Q266"/>
<sequence length="326" mass="35904">MGKADEKLTPLEAEAAGHYERIQDAGGPLAYCIGYINHIARLKGDGAFVVIRERTASFPRMAVQLAAAGAAHVARKEGVDEDMRSKAEAWARNAWIHAAGHYVDQPSGGDDPEVVEHPNAQSMAMIRKGADTRKAKATEQWDRLIGNGLDSLMTLALSGHEARKPVTRKEGLIALATLAGLVLAIIGYGASHWYLSVKITAPYETEEGLQQRRDATDRVIAYDKVMSWTPRKGGIFKLFLDWPMSPTADEEAAFIEFATDIIQFRRGMIEERLICGDAEVSDDQAMGIVEDVNDGIDLHDETREPFTRAQSLIIGALSRLYPLPYR</sequence>
<comment type="caution">
    <text evidence="2">The sequence shown here is derived from an EMBL/GenBank/DDBJ whole genome shotgun (WGS) entry which is preliminary data.</text>
</comment>
<accession>A0A0B1Q266</accession>
<evidence type="ECO:0000313" key="2">
    <source>
        <dbReference type="EMBL" id="KHJ54888.1"/>
    </source>
</evidence>
<protein>
    <submittedName>
        <fullName evidence="2">Uncharacterized protein</fullName>
    </submittedName>
</protein>
<keyword evidence="1" id="KW-0472">Membrane</keyword>
<dbReference type="EMBL" id="JRFJ01000002">
    <property type="protein sequence ID" value="KHJ54888.1"/>
    <property type="molecule type" value="Genomic_DNA"/>
</dbReference>
<keyword evidence="1" id="KW-1133">Transmembrane helix</keyword>
<keyword evidence="1" id="KW-0812">Transmembrane</keyword>
<dbReference type="RefSeq" id="WP_039192028.1">
    <property type="nucleotide sequence ID" value="NZ_JRFJ01000002.1"/>
</dbReference>
<proteinExistence type="predicted"/>
<reference evidence="2 3" key="1">
    <citation type="submission" date="2014-09" db="EMBL/GenBank/DDBJ databases">
        <title>Isolation and characterization of Aurantimonas altamirensis ON-56566 from clinical sample following a dog bite.</title>
        <authorList>
            <person name="Eshaghi A."/>
            <person name="Li A."/>
            <person name="Shahinas D."/>
            <person name="Bahn P."/>
            <person name="Kus J.V."/>
            <person name="Patel S.N."/>
        </authorList>
    </citation>
    <scope>NUCLEOTIDE SEQUENCE [LARGE SCALE GENOMIC DNA]</scope>
    <source>
        <strain evidence="2 3">ON-56566</strain>
    </source>
</reference>